<keyword evidence="7 17" id="KW-0812">Transmembrane</keyword>
<feature type="transmembrane region" description="Helical" evidence="17">
    <location>
        <begin position="210"/>
        <end position="228"/>
    </location>
</feature>
<keyword evidence="3" id="KW-1003">Cell membrane</keyword>
<dbReference type="GO" id="GO:0008982">
    <property type="term" value="F:protein-N(PI)-phosphohistidine-sugar phosphotransferase activity"/>
    <property type="evidence" value="ECO:0007669"/>
    <property type="project" value="InterPro"/>
</dbReference>
<sequence>MNNQQLAADILKEIGGKANIESVTHCVTRLRFVLHDTDIPNKETIASLDGVISVVEQGGQYQIVLGNRVNDVYDTVLQQVGELKEDNTREKTKKSLFDQFTTTISGIFTPALGAMAASGTIKGILTILSVAGILSETSGTYIVLYALSNAFFYFMPILLGASAANYFKLNSYVGMLIGASLIYPTLLPYATEGSLTFLAIPVNMMDYTSSVFPAIIAVWVAAKINGFVQKWPLKDLRFMVQPLIVLLVSVPLALLVVGPIISNLSSLLATLVNNVYHFSPVLGGLVIGGPWILMVMFGLHWAFIPIFLNNMAMQGFDPVMGLLLANQMAMAGAVVAVGLRTKNDKTKALAYSTGLTTLIGVSEPALYGVLLPYKRPLIAAVIGGSLGGVIAGFTQTVQYSFGGSGLLGIPLIINPAGIDGGFYGGIASQAVGLVAAFLITYFWGIVEPEESKAVNSKESVDTKINFQEVVQGEVVPLTEVPDKVFSEGLMGQGKAVKPQSNTFYAPFDGMVTALFPTKHAIGLTSYQGIELLIHIGVDTVELEGKHFTTLVEANQAIKKGQPLIKADLAAIQAEGYATITPVVVTNASAFEKIMNEKESLIVAN</sequence>
<dbReference type="EC" id="2.7.1.211" evidence="11"/>
<comment type="subcellular location">
    <subcellularLocation>
        <location evidence="1">Cell membrane</location>
        <topology evidence="1">Multi-pass membrane protein</topology>
    </subcellularLocation>
</comment>
<dbReference type="InterPro" id="IPR011297">
    <property type="entry name" value="PTS_IIABC_b_glu"/>
</dbReference>
<dbReference type="AlphaFoldDB" id="A0A6N3F320"/>
<evidence type="ECO:0000256" key="6">
    <source>
        <dbReference type="ARBA" id="ARBA00022683"/>
    </source>
</evidence>
<dbReference type="GO" id="GO:0090589">
    <property type="term" value="F:protein-phosphocysteine-trehalose phosphotransferase system transporter activity"/>
    <property type="evidence" value="ECO:0007669"/>
    <property type="project" value="TreeGrafter"/>
</dbReference>
<feature type="active site" description="Phosphocysteine intermediate; for EIIB activity" evidence="16">
    <location>
        <position position="26"/>
    </location>
</feature>
<evidence type="ECO:0000256" key="14">
    <source>
        <dbReference type="ARBA" id="ARBA00074554"/>
    </source>
</evidence>
<keyword evidence="9 17" id="KW-1133">Transmembrane helix</keyword>
<feature type="transmembrane region" description="Helical" evidence="17">
    <location>
        <begin position="349"/>
        <end position="370"/>
    </location>
</feature>
<dbReference type="InterPro" id="IPR001127">
    <property type="entry name" value="PTS_EIIA_1_perm"/>
</dbReference>
<evidence type="ECO:0000259" key="20">
    <source>
        <dbReference type="PROSITE" id="PS51103"/>
    </source>
</evidence>
<evidence type="ECO:0000256" key="2">
    <source>
        <dbReference type="ARBA" id="ARBA00022448"/>
    </source>
</evidence>
<dbReference type="Pfam" id="PF02378">
    <property type="entry name" value="PTS_EIIC"/>
    <property type="match status" value="1"/>
</dbReference>
<dbReference type="PROSITE" id="PS01035">
    <property type="entry name" value="PTS_EIIB_TYPE_1_CYS"/>
    <property type="match status" value="1"/>
</dbReference>
<evidence type="ECO:0000256" key="1">
    <source>
        <dbReference type="ARBA" id="ARBA00004651"/>
    </source>
</evidence>
<dbReference type="Gene3D" id="3.30.1360.60">
    <property type="entry name" value="Glucose permease domain IIB"/>
    <property type="match status" value="1"/>
</dbReference>
<feature type="domain" description="PTS EIIB type-1" evidence="19">
    <location>
        <begin position="4"/>
        <end position="86"/>
    </location>
</feature>
<dbReference type="NCBIfam" id="TIGR01995">
    <property type="entry name" value="PTS-II-ABC-beta"/>
    <property type="match status" value="1"/>
</dbReference>
<feature type="transmembrane region" description="Helical" evidence="17">
    <location>
        <begin position="240"/>
        <end position="261"/>
    </location>
</feature>
<keyword evidence="4" id="KW-0762">Sugar transport</keyword>
<evidence type="ECO:0000256" key="13">
    <source>
        <dbReference type="ARBA" id="ARBA00048931"/>
    </source>
</evidence>
<evidence type="ECO:0000259" key="19">
    <source>
        <dbReference type="PROSITE" id="PS51098"/>
    </source>
</evidence>
<comment type="catalytic activity">
    <reaction evidence="13">
        <text>N(pros)-phospho-L-histidyl-[protein](out) + sucrose = sucrose 6(G)-phosphate(in) + L-histidyl-[protein]</text>
        <dbReference type="Rhea" id="RHEA:49236"/>
        <dbReference type="Rhea" id="RHEA-COMP:9745"/>
        <dbReference type="Rhea" id="RHEA-COMP:9746"/>
        <dbReference type="ChEBI" id="CHEBI:17992"/>
        <dbReference type="ChEBI" id="CHEBI:29979"/>
        <dbReference type="ChEBI" id="CHEBI:64837"/>
        <dbReference type="ChEBI" id="CHEBI:91002"/>
        <dbReference type="EC" id="2.7.1.211"/>
    </reaction>
</comment>
<comment type="function">
    <text evidence="12">The phosphoenolpyruvate-dependent sugar phosphotransferase system (sugar PTS), a major carbohydrate active transport system, catalyzes the phosphorylation of incoming sugar substrates concomitantly with their translocation across the cell membrane. This system is involved in sucrose transport.</text>
</comment>
<dbReference type="PROSITE" id="PS00371">
    <property type="entry name" value="PTS_EIIA_TYPE_1_HIS"/>
    <property type="match status" value="1"/>
</dbReference>
<dbReference type="GO" id="GO:0016301">
    <property type="term" value="F:kinase activity"/>
    <property type="evidence" value="ECO:0007669"/>
    <property type="project" value="UniProtKB-KW"/>
</dbReference>
<feature type="transmembrane region" description="Helical" evidence="17">
    <location>
        <begin position="377"/>
        <end position="401"/>
    </location>
</feature>
<dbReference type="PANTHER" id="PTHR30175">
    <property type="entry name" value="PHOSPHOTRANSFERASE SYSTEM TRANSPORT PROTEIN"/>
    <property type="match status" value="1"/>
</dbReference>
<feature type="domain" description="PTS EIIA type-1" evidence="18">
    <location>
        <begin position="482"/>
        <end position="586"/>
    </location>
</feature>
<keyword evidence="6" id="KW-0598">Phosphotransferase system</keyword>
<dbReference type="SUPFAM" id="SSF55604">
    <property type="entry name" value="Glucose permease domain IIB"/>
    <property type="match status" value="1"/>
</dbReference>
<dbReference type="PROSITE" id="PS51093">
    <property type="entry name" value="PTS_EIIA_TYPE_1"/>
    <property type="match status" value="1"/>
</dbReference>
<dbReference type="GO" id="GO:0015771">
    <property type="term" value="P:trehalose transport"/>
    <property type="evidence" value="ECO:0007669"/>
    <property type="project" value="TreeGrafter"/>
</dbReference>
<feature type="transmembrane region" description="Helical" evidence="17">
    <location>
        <begin position="319"/>
        <end position="337"/>
    </location>
</feature>
<dbReference type="InterPro" id="IPR036878">
    <property type="entry name" value="Glu_permease_IIB"/>
</dbReference>
<keyword evidence="8" id="KW-0418">Kinase</keyword>
<evidence type="ECO:0000256" key="17">
    <source>
        <dbReference type="SAM" id="Phobius"/>
    </source>
</evidence>
<evidence type="ECO:0000256" key="15">
    <source>
        <dbReference type="ARBA" id="ARBA00081008"/>
    </source>
</evidence>
<evidence type="ECO:0000256" key="16">
    <source>
        <dbReference type="PROSITE-ProRule" id="PRU00421"/>
    </source>
</evidence>
<accession>A0A6N3F320</accession>
<evidence type="ECO:0000256" key="4">
    <source>
        <dbReference type="ARBA" id="ARBA00022597"/>
    </source>
</evidence>
<evidence type="ECO:0000256" key="12">
    <source>
        <dbReference type="ARBA" id="ARBA00045139"/>
    </source>
</evidence>
<dbReference type="PROSITE" id="PS51103">
    <property type="entry name" value="PTS_EIIC_TYPE_1"/>
    <property type="match status" value="1"/>
</dbReference>
<organism evidence="21">
    <name type="scientific">Enterococcus casseliflavus</name>
    <name type="common">Enterococcus flavescens</name>
    <dbReference type="NCBI Taxonomy" id="37734"/>
    <lineage>
        <taxon>Bacteria</taxon>
        <taxon>Bacillati</taxon>
        <taxon>Bacillota</taxon>
        <taxon>Bacilli</taxon>
        <taxon>Lactobacillales</taxon>
        <taxon>Enterococcaceae</taxon>
        <taxon>Enterococcus</taxon>
    </lineage>
</organism>
<protein>
    <recommendedName>
        <fullName evidence="14">PTS system sucrose-specific EIIBCA component</fullName>
        <ecNumber evidence="11">2.7.1.211</ecNumber>
    </recommendedName>
    <alternativeName>
        <fullName evidence="15">EIIBCA-Scr</fullName>
    </alternativeName>
</protein>
<dbReference type="InterPro" id="IPR050558">
    <property type="entry name" value="PTS_Sugar-Specific_Components"/>
</dbReference>
<feature type="transmembrane region" description="Helical" evidence="17">
    <location>
        <begin position="421"/>
        <end position="443"/>
    </location>
</feature>
<dbReference type="CDD" id="cd00212">
    <property type="entry name" value="PTS_IIB_glc"/>
    <property type="match status" value="1"/>
</dbReference>
<proteinExistence type="predicted"/>
<dbReference type="EMBL" id="CACRTX010000016">
    <property type="protein sequence ID" value="VYU46517.1"/>
    <property type="molecule type" value="Genomic_DNA"/>
</dbReference>
<keyword evidence="5" id="KW-0808">Transferase</keyword>
<gene>
    <name evidence="21" type="primary">bglF_1</name>
    <name evidence="21" type="ORF">ECLFYP2_00205</name>
</gene>
<feature type="transmembrane region" description="Helical" evidence="17">
    <location>
        <begin position="111"/>
        <end position="134"/>
    </location>
</feature>
<feature type="transmembrane region" description="Helical" evidence="17">
    <location>
        <begin position="281"/>
        <end position="307"/>
    </location>
</feature>
<evidence type="ECO:0000256" key="11">
    <source>
        <dbReference type="ARBA" id="ARBA00044053"/>
    </source>
</evidence>
<dbReference type="SUPFAM" id="SSF51261">
    <property type="entry name" value="Duplicated hybrid motif"/>
    <property type="match status" value="1"/>
</dbReference>
<evidence type="ECO:0000256" key="7">
    <source>
        <dbReference type="ARBA" id="ARBA00022692"/>
    </source>
</evidence>
<feature type="transmembrane region" description="Helical" evidence="17">
    <location>
        <begin position="140"/>
        <end position="160"/>
    </location>
</feature>
<dbReference type="PROSITE" id="PS51098">
    <property type="entry name" value="PTS_EIIB_TYPE_1"/>
    <property type="match status" value="1"/>
</dbReference>
<evidence type="ECO:0000256" key="10">
    <source>
        <dbReference type="ARBA" id="ARBA00023136"/>
    </source>
</evidence>
<dbReference type="FunFam" id="2.70.70.10:FF:000001">
    <property type="entry name" value="PTS system glucose-specific IIA component"/>
    <property type="match status" value="1"/>
</dbReference>
<dbReference type="Pfam" id="PF00358">
    <property type="entry name" value="PTS_EIIA_1"/>
    <property type="match status" value="1"/>
</dbReference>
<dbReference type="InterPro" id="IPR018113">
    <property type="entry name" value="PTrfase_EIIB_Cys"/>
</dbReference>
<evidence type="ECO:0000256" key="8">
    <source>
        <dbReference type="ARBA" id="ARBA00022777"/>
    </source>
</evidence>
<evidence type="ECO:0000256" key="3">
    <source>
        <dbReference type="ARBA" id="ARBA00022475"/>
    </source>
</evidence>
<evidence type="ECO:0000256" key="5">
    <source>
        <dbReference type="ARBA" id="ARBA00022679"/>
    </source>
</evidence>
<keyword evidence="2" id="KW-0813">Transport</keyword>
<feature type="transmembrane region" description="Helical" evidence="17">
    <location>
        <begin position="172"/>
        <end position="190"/>
    </location>
</feature>
<dbReference type="NCBIfam" id="TIGR00830">
    <property type="entry name" value="PTBA"/>
    <property type="match status" value="1"/>
</dbReference>
<name>A0A6N3F320_ENTCA</name>
<dbReference type="Gene3D" id="2.70.70.10">
    <property type="entry name" value="Glucose Permease (Domain IIA)"/>
    <property type="match status" value="1"/>
</dbReference>
<dbReference type="InterPro" id="IPR003352">
    <property type="entry name" value="PTS_EIIC"/>
</dbReference>
<dbReference type="FunFam" id="3.30.1360.60:FF:000001">
    <property type="entry name" value="PTS system glucose-specific IIBC component PtsG"/>
    <property type="match status" value="1"/>
</dbReference>
<evidence type="ECO:0000256" key="9">
    <source>
        <dbReference type="ARBA" id="ARBA00022989"/>
    </source>
</evidence>
<dbReference type="InterPro" id="IPR011055">
    <property type="entry name" value="Dup_hybrid_motif"/>
</dbReference>
<keyword evidence="10 17" id="KW-0472">Membrane</keyword>
<dbReference type="PANTHER" id="PTHR30175:SF1">
    <property type="entry name" value="PTS SYSTEM ARBUTIN-, CELLOBIOSE-, AND SALICIN-SPECIFIC EIIBC COMPONENT-RELATED"/>
    <property type="match status" value="1"/>
</dbReference>
<dbReference type="GO" id="GO:0005886">
    <property type="term" value="C:plasma membrane"/>
    <property type="evidence" value="ECO:0007669"/>
    <property type="project" value="UniProtKB-SubCell"/>
</dbReference>
<feature type="domain" description="PTS EIIC type-1" evidence="20">
    <location>
        <begin position="102"/>
        <end position="459"/>
    </location>
</feature>
<dbReference type="GO" id="GO:0009401">
    <property type="term" value="P:phosphoenolpyruvate-dependent sugar phosphotransferase system"/>
    <property type="evidence" value="ECO:0007669"/>
    <property type="project" value="UniProtKB-KW"/>
</dbReference>
<dbReference type="InterPro" id="IPR013013">
    <property type="entry name" value="PTS_EIIC_1"/>
</dbReference>
<evidence type="ECO:0000313" key="21">
    <source>
        <dbReference type="EMBL" id="VYU46517.1"/>
    </source>
</evidence>
<dbReference type="InterPro" id="IPR001996">
    <property type="entry name" value="PTS_IIB_1"/>
</dbReference>
<evidence type="ECO:0000259" key="18">
    <source>
        <dbReference type="PROSITE" id="PS51093"/>
    </source>
</evidence>
<dbReference type="Pfam" id="PF00367">
    <property type="entry name" value="PTS_EIIB"/>
    <property type="match status" value="1"/>
</dbReference>
<reference evidence="21" key="1">
    <citation type="submission" date="2019-11" db="EMBL/GenBank/DDBJ databases">
        <authorList>
            <person name="Feng L."/>
        </authorList>
    </citation>
    <scope>NUCLEOTIDE SEQUENCE</scope>
    <source>
        <strain evidence="21">ECasseliflavusLFYP2</strain>
    </source>
</reference>
<dbReference type="RefSeq" id="WP_421758329.1">
    <property type="nucleotide sequence ID" value="NZ_CACRTX010000016.1"/>
</dbReference>